<evidence type="ECO:0000313" key="2">
    <source>
        <dbReference type="EMBL" id="KAB0363437.1"/>
    </source>
</evidence>
<sequence length="147" mass="17005">MGKFMKSNIMDLILARCYSRHKVVIMKNIDDSTSGQLYSHALGARIDHKLTTIINKMKIVKRSKIKSFMNVYNYNHLMPHKVLCGYSLGQNHCHKDFFRDPTLNKTPRSNSRRDIRPARTNGSSRSCNKSTPIMANKHRKMLSIICH</sequence>
<organism evidence="2 3">
    <name type="scientific">Muntiacus muntjak</name>
    <name type="common">Barking deer</name>
    <name type="synonym">Indian muntjac</name>
    <dbReference type="NCBI Taxonomy" id="9888"/>
    <lineage>
        <taxon>Eukaryota</taxon>
        <taxon>Metazoa</taxon>
        <taxon>Chordata</taxon>
        <taxon>Craniata</taxon>
        <taxon>Vertebrata</taxon>
        <taxon>Euteleostomi</taxon>
        <taxon>Mammalia</taxon>
        <taxon>Eutheria</taxon>
        <taxon>Laurasiatheria</taxon>
        <taxon>Artiodactyla</taxon>
        <taxon>Ruminantia</taxon>
        <taxon>Pecora</taxon>
        <taxon>Cervidae</taxon>
        <taxon>Muntiacinae</taxon>
        <taxon>Muntiacus</taxon>
    </lineage>
</organism>
<dbReference type="GO" id="GO:0003735">
    <property type="term" value="F:structural constituent of ribosome"/>
    <property type="evidence" value="ECO:0007669"/>
    <property type="project" value="InterPro"/>
</dbReference>
<accession>A0A5N3WRB3</accession>
<dbReference type="GO" id="GO:0006412">
    <property type="term" value="P:translation"/>
    <property type="evidence" value="ECO:0007669"/>
    <property type="project" value="InterPro"/>
</dbReference>
<name>A0A5N3WRB3_MUNMU</name>
<dbReference type="Pfam" id="PF01777">
    <property type="entry name" value="Ribosomal_L27e"/>
    <property type="match status" value="1"/>
</dbReference>
<comment type="caution">
    <text evidence="2">The sequence shown here is derived from an EMBL/GenBank/DDBJ whole genome shotgun (WGS) entry which is preliminary data.</text>
</comment>
<dbReference type="PANTHER" id="PTHR10497">
    <property type="entry name" value="60S RIBOSOMAL PROTEIN L27"/>
    <property type="match status" value="1"/>
</dbReference>
<evidence type="ECO:0000313" key="3">
    <source>
        <dbReference type="Proteomes" id="UP000326458"/>
    </source>
</evidence>
<feature type="region of interest" description="Disordered" evidence="1">
    <location>
        <begin position="99"/>
        <end position="131"/>
    </location>
</feature>
<protein>
    <recommendedName>
        <fullName evidence="4">60S ribosomal protein L27</fullName>
    </recommendedName>
</protein>
<dbReference type="EMBL" id="VCEA01000001">
    <property type="protein sequence ID" value="KAB0363437.1"/>
    <property type="molecule type" value="Genomic_DNA"/>
</dbReference>
<keyword evidence="3" id="KW-1185">Reference proteome</keyword>
<dbReference type="Gene3D" id="2.30.30.770">
    <property type="match status" value="1"/>
</dbReference>
<gene>
    <name evidence="2" type="ORF">FD754_007593</name>
</gene>
<dbReference type="InterPro" id="IPR038655">
    <property type="entry name" value="Ribosomal_eL27_sf"/>
</dbReference>
<dbReference type="Proteomes" id="UP000326458">
    <property type="component" value="Unassembled WGS sequence"/>
</dbReference>
<dbReference type="InterPro" id="IPR001141">
    <property type="entry name" value="Ribosomal_eL27"/>
</dbReference>
<feature type="compositionally biased region" description="Polar residues" evidence="1">
    <location>
        <begin position="120"/>
        <end position="131"/>
    </location>
</feature>
<dbReference type="AlphaFoldDB" id="A0A5N3WRB3"/>
<proteinExistence type="predicted"/>
<evidence type="ECO:0008006" key="4">
    <source>
        <dbReference type="Google" id="ProtNLM"/>
    </source>
</evidence>
<dbReference type="GO" id="GO:0005840">
    <property type="term" value="C:ribosome"/>
    <property type="evidence" value="ECO:0007669"/>
    <property type="project" value="InterPro"/>
</dbReference>
<evidence type="ECO:0000256" key="1">
    <source>
        <dbReference type="SAM" id="MobiDB-lite"/>
    </source>
</evidence>
<reference evidence="2 3" key="1">
    <citation type="submission" date="2019-06" db="EMBL/GenBank/DDBJ databases">
        <title>Discovery of a novel chromosome fission-fusion reversal in muntjac.</title>
        <authorList>
            <person name="Mudd A.B."/>
            <person name="Bredeson J.V."/>
            <person name="Baum R."/>
            <person name="Hockemeyer D."/>
            <person name="Rokhsar D.S."/>
        </authorList>
    </citation>
    <scope>NUCLEOTIDE SEQUENCE [LARGE SCALE GENOMIC DNA]</scope>
    <source>
        <strain evidence="2">UTSW_UCB_Mm</strain>
        <tissue evidence="2">Fibroblast cell line</tissue>
    </source>
</reference>